<evidence type="ECO:0000256" key="10">
    <source>
        <dbReference type="ARBA" id="ARBA00029409"/>
    </source>
</evidence>
<dbReference type="SUPFAM" id="SSF55083">
    <property type="entry name" value="6-hydroxymethyl-7,8-dihydropterin pyrophosphokinase, HPPK"/>
    <property type="match status" value="1"/>
</dbReference>
<evidence type="ECO:0000259" key="13">
    <source>
        <dbReference type="PROSITE" id="PS00794"/>
    </source>
</evidence>
<evidence type="ECO:0000256" key="12">
    <source>
        <dbReference type="ARBA" id="ARBA00033413"/>
    </source>
</evidence>
<dbReference type="EMBL" id="JBHPON010000002">
    <property type="protein sequence ID" value="MFC6036387.1"/>
    <property type="molecule type" value="Genomic_DNA"/>
</dbReference>
<dbReference type="CDD" id="cd00483">
    <property type="entry name" value="HPPK"/>
    <property type="match status" value="1"/>
</dbReference>
<sequence>MILIAAGSNLHFCGLDSQDIVLRAFQALGRVSHLKRVSSLYETPAWPDPADPPFVNAAAEIETDMSPEALLAALHAIEAGFGRRRSERNAPRTLDLDLLAYHDLVRAEDGGGAEEGPVLPHPRLQVRAFVLAPLAEIAPEWRHPVSGETAAALLQAADAAGVRKIA</sequence>
<evidence type="ECO:0000256" key="1">
    <source>
        <dbReference type="ARBA" id="ARBA00005051"/>
    </source>
</evidence>
<gene>
    <name evidence="14" type="primary">folK</name>
    <name evidence="14" type="ORF">ACFMB1_12600</name>
</gene>
<evidence type="ECO:0000256" key="9">
    <source>
        <dbReference type="ARBA" id="ARBA00022909"/>
    </source>
</evidence>
<comment type="similarity">
    <text evidence="2">Belongs to the HPPK family.</text>
</comment>
<evidence type="ECO:0000256" key="11">
    <source>
        <dbReference type="ARBA" id="ARBA00029766"/>
    </source>
</evidence>
<evidence type="ECO:0000256" key="8">
    <source>
        <dbReference type="ARBA" id="ARBA00022840"/>
    </source>
</evidence>
<evidence type="ECO:0000256" key="5">
    <source>
        <dbReference type="ARBA" id="ARBA00022679"/>
    </source>
</evidence>
<keyword evidence="7" id="KW-0418">Kinase</keyword>
<evidence type="ECO:0000256" key="3">
    <source>
        <dbReference type="ARBA" id="ARBA00013253"/>
    </source>
</evidence>
<evidence type="ECO:0000313" key="14">
    <source>
        <dbReference type="EMBL" id="MFC6036387.1"/>
    </source>
</evidence>
<evidence type="ECO:0000256" key="6">
    <source>
        <dbReference type="ARBA" id="ARBA00022741"/>
    </source>
</evidence>
<comment type="caution">
    <text evidence="14">The sequence shown here is derived from an EMBL/GenBank/DDBJ whole genome shotgun (WGS) entry which is preliminary data.</text>
</comment>
<organism evidence="14 15">
    <name type="scientific">Hyphococcus aureus</name>
    <dbReference type="NCBI Taxonomy" id="2666033"/>
    <lineage>
        <taxon>Bacteria</taxon>
        <taxon>Pseudomonadati</taxon>
        <taxon>Pseudomonadota</taxon>
        <taxon>Alphaproteobacteria</taxon>
        <taxon>Parvularculales</taxon>
        <taxon>Parvularculaceae</taxon>
        <taxon>Hyphococcus</taxon>
    </lineage>
</organism>
<protein>
    <recommendedName>
        <fullName evidence="4">2-amino-4-hydroxy-6-hydroxymethyldihydropteridine pyrophosphokinase</fullName>
        <ecNumber evidence="3">2.7.6.3</ecNumber>
    </recommendedName>
    <alternativeName>
        <fullName evidence="11">6-hydroxymethyl-7,8-dihydropterin pyrophosphokinase</fullName>
    </alternativeName>
    <alternativeName>
        <fullName evidence="12">7,8-dihydro-6-hydroxymethylpterin-pyrophosphokinase</fullName>
    </alternativeName>
</protein>
<name>A0ABW1L0I6_9PROT</name>
<evidence type="ECO:0000256" key="4">
    <source>
        <dbReference type="ARBA" id="ARBA00016218"/>
    </source>
</evidence>
<comment type="pathway">
    <text evidence="1">Cofactor biosynthesis; tetrahydrofolate biosynthesis; 2-amino-4-hydroxy-6-hydroxymethyl-7,8-dihydropteridine diphosphate from 7,8-dihydroneopterin triphosphate: step 4/4.</text>
</comment>
<dbReference type="GO" id="GO:0003848">
    <property type="term" value="F:2-amino-4-hydroxy-6-hydroxymethyldihydropteridine diphosphokinase activity"/>
    <property type="evidence" value="ECO:0007669"/>
    <property type="project" value="UniProtKB-EC"/>
</dbReference>
<dbReference type="InterPro" id="IPR000550">
    <property type="entry name" value="Hppk"/>
</dbReference>
<accession>A0ABW1L0I6</accession>
<evidence type="ECO:0000256" key="2">
    <source>
        <dbReference type="ARBA" id="ARBA00005810"/>
    </source>
</evidence>
<dbReference type="InterPro" id="IPR035907">
    <property type="entry name" value="Hppk_sf"/>
</dbReference>
<dbReference type="PANTHER" id="PTHR43071:SF1">
    <property type="entry name" value="2-AMINO-4-HYDROXY-6-HYDROXYMETHYLDIHYDROPTERIDINE PYROPHOSPHOKINASE"/>
    <property type="match status" value="1"/>
</dbReference>
<dbReference type="RefSeq" id="WP_379882383.1">
    <property type="nucleotide sequence ID" value="NZ_JBHPON010000002.1"/>
</dbReference>
<feature type="domain" description="7,8-dihydro-6-hydroxymethylpterin-pyrophosphokinase" evidence="13">
    <location>
        <begin position="88"/>
        <end position="99"/>
    </location>
</feature>
<dbReference type="EC" id="2.7.6.3" evidence="3"/>
<dbReference type="Gene3D" id="3.30.70.560">
    <property type="entry name" value="7,8-Dihydro-6-hydroxymethylpterin-pyrophosphokinase HPPK"/>
    <property type="match status" value="1"/>
</dbReference>
<keyword evidence="6" id="KW-0547">Nucleotide-binding</keyword>
<keyword evidence="8" id="KW-0067">ATP-binding</keyword>
<dbReference type="Pfam" id="PF01288">
    <property type="entry name" value="HPPK"/>
    <property type="match status" value="1"/>
</dbReference>
<evidence type="ECO:0000313" key="15">
    <source>
        <dbReference type="Proteomes" id="UP001596116"/>
    </source>
</evidence>
<dbReference type="NCBIfam" id="TIGR01498">
    <property type="entry name" value="folK"/>
    <property type="match status" value="1"/>
</dbReference>
<proteinExistence type="inferred from homology"/>
<dbReference type="Proteomes" id="UP001596116">
    <property type="component" value="Unassembled WGS sequence"/>
</dbReference>
<evidence type="ECO:0000256" key="7">
    <source>
        <dbReference type="ARBA" id="ARBA00022777"/>
    </source>
</evidence>
<reference evidence="14 15" key="1">
    <citation type="submission" date="2024-09" db="EMBL/GenBank/DDBJ databases">
        <authorList>
            <person name="Zhang Z.-H."/>
        </authorList>
    </citation>
    <scope>NUCLEOTIDE SEQUENCE [LARGE SCALE GENOMIC DNA]</scope>
    <source>
        <strain evidence="14 15">HHTR114</strain>
    </source>
</reference>
<keyword evidence="9" id="KW-0289">Folate biosynthesis</keyword>
<comment type="function">
    <text evidence="10">Catalyzes the transfer of pyrophosphate from adenosine triphosphate (ATP) to 6-hydroxymethyl-7,8-dihydropterin, an enzymatic step in folate biosynthesis pathway.</text>
</comment>
<keyword evidence="5 14" id="KW-0808">Transferase</keyword>
<dbReference type="PANTHER" id="PTHR43071">
    <property type="entry name" value="2-AMINO-4-HYDROXY-6-HYDROXYMETHYLDIHYDROPTERIDINE PYROPHOSPHOKINASE"/>
    <property type="match status" value="1"/>
</dbReference>
<keyword evidence="15" id="KW-1185">Reference proteome</keyword>
<dbReference type="PROSITE" id="PS00794">
    <property type="entry name" value="HPPK"/>
    <property type="match status" value="1"/>
</dbReference>